<dbReference type="RefSeq" id="WP_013028094.1">
    <property type="nucleotide sequence ID" value="NC_013958.1"/>
</dbReference>
<dbReference type="OrthoDB" id="9797501at2"/>
<dbReference type="EMBL" id="CP001799">
    <property type="protein sequence ID" value="ADE16992.1"/>
    <property type="molecule type" value="Genomic_DNA"/>
</dbReference>
<name>D5C5D8_NITHN</name>
<keyword evidence="2" id="KW-0614">Plasmid</keyword>
<organism evidence="2 3">
    <name type="scientific">Nitrosococcus halophilus (strain Nc4)</name>
    <dbReference type="NCBI Taxonomy" id="472759"/>
    <lineage>
        <taxon>Bacteria</taxon>
        <taxon>Pseudomonadati</taxon>
        <taxon>Pseudomonadota</taxon>
        <taxon>Gammaproteobacteria</taxon>
        <taxon>Chromatiales</taxon>
        <taxon>Chromatiaceae</taxon>
        <taxon>Nitrosococcus</taxon>
    </lineage>
</organism>
<sequence>MQPLKNARLAKFERSIIRERTQAELEAARARNKKGGRLPALTEKNIAYQ</sequence>
<reference evidence="2 3" key="1">
    <citation type="submission" date="2009-10" db="EMBL/GenBank/DDBJ databases">
        <title>Complete genome sequence of Nitrosococcus halophilus Nc4, a salt-adapted, aerobic obligate ammonia-oxidizing sulfur purple bacterium.</title>
        <authorList>
            <consortium name="US DOE Joint Genome Institute"/>
            <person name="Campbell M.A."/>
            <person name="Malfatti S.A."/>
            <person name="Chain P.S.G."/>
            <person name="Heidelberg J.F."/>
            <person name="Ward N.L."/>
            <person name="Ward B.B."/>
            <person name="Klotz M.G."/>
        </authorList>
    </citation>
    <scope>NUCLEOTIDE SEQUENCE [LARGE SCALE GENOMIC DNA]</scope>
    <source>
        <strain evidence="3">Nc4</strain>
        <plasmid evidence="3">Plasmid pNHAL01</plasmid>
    </source>
</reference>
<gene>
    <name evidence="2" type="ORF">Nhal_3983</name>
</gene>
<evidence type="ECO:0000313" key="3">
    <source>
        <dbReference type="Proteomes" id="UP000001844"/>
    </source>
</evidence>
<feature type="region of interest" description="Disordered" evidence="1">
    <location>
        <begin position="29"/>
        <end position="49"/>
    </location>
</feature>
<protein>
    <submittedName>
        <fullName evidence="2">Uncharacterized protein</fullName>
    </submittedName>
</protein>
<dbReference type="AlphaFoldDB" id="D5C5D8"/>
<keyword evidence="3" id="KW-1185">Reference proteome</keyword>
<geneLocation type="plasmid" evidence="2 3">
    <name>pNHAL01</name>
</geneLocation>
<evidence type="ECO:0000313" key="2">
    <source>
        <dbReference type="EMBL" id="ADE16992.1"/>
    </source>
</evidence>
<dbReference type="Proteomes" id="UP000001844">
    <property type="component" value="Plasmid pNHAL01"/>
</dbReference>
<accession>D5C5D8</accession>
<evidence type="ECO:0000256" key="1">
    <source>
        <dbReference type="SAM" id="MobiDB-lite"/>
    </source>
</evidence>
<dbReference type="HOGENOM" id="CLU_3138241_0_0_6"/>
<proteinExistence type="predicted"/>
<dbReference type="KEGG" id="nhl:Nhal_3983"/>